<dbReference type="SUPFAM" id="SSF53850">
    <property type="entry name" value="Periplasmic binding protein-like II"/>
    <property type="match status" value="1"/>
</dbReference>
<dbReference type="STRING" id="245187.SAMN04488003_104144"/>
<evidence type="ECO:0000313" key="1">
    <source>
        <dbReference type="EMBL" id="SEM77267.1"/>
    </source>
</evidence>
<keyword evidence="2" id="KW-1185">Reference proteome</keyword>
<evidence type="ECO:0000313" key="2">
    <source>
        <dbReference type="Proteomes" id="UP000199585"/>
    </source>
</evidence>
<name>A0A1H8B600_9RHOB</name>
<dbReference type="RefSeq" id="WP_218139823.1">
    <property type="nucleotide sequence ID" value="NZ_FOCI01000004.1"/>
</dbReference>
<dbReference type="Proteomes" id="UP000199585">
    <property type="component" value="Unassembled WGS sequence"/>
</dbReference>
<dbReference type="EMBL" id="FOCI01000004">
    <property type="protein sequence ID" value="SEM77267.1"/>
    <property type="molecule type" value="Genomic_DNA"/>
</dbReference>
<accession>A0A1H8B600</accession>
<gene>
    <name evidence="1" type="ORF">SAMN04488003_104144</name>
</gene>
<dbReference type="AlphaFoldDB" id="A0A1H8B600"/>
<sequence>MVDPLQRGDYLDLMAEIVLRSDEMAAAYENAFGRAIVLDDGIADAGRQFIVDLFADYFVLSVSTDDVNAAIGATGQDAAPIGFTSHSDRRDNAEEGWALQPANAVEPANGIVFRALLALNPAGRNPAAARLAMDFMWGDDSDTGGVGFAPFYVAGDWATRTDIVPHPDAIPLAAFNGWQIDPQATADLRAEIADLILTIQ</sequence>
<reference evidence="1 2" key="1">
    <citation type="submission" date="2016-10" db="EMBL/GenBank/DDBJ databases">
        <authorList>
            <person name="de Groot N.N."/>
        </authorList>
    </citation>
    <scope>NUCLEOTIDE SEQUENCE [LARGE SCALE GENOMIC DNA]</scope>
    <source>
        <strain evidence="1 2">DSM 16213</strain>
    </source>
</reference>
<organism evidence="1 2">
    <name type="scientific">Loktanella fryxellensis</name>
    <dbReference type="NCBI Taxonomy" id="245187"/>
    <lineage>
        <taxon>Bacteria</taxon>
        <taxon>Pseudomonadati</taxon>
        <taxon>Pseudomonadota</taxon>
        <taxon>Alphaproteobacteria</taxon>
        <taxon>Rhodobacterales</taxon>
        <taxon>Roseobacteraceae</taxon>
        <taxon>Loktanella</taxon>
    </lineage>
</organism>
<protein>
    <submittedName>
        <fullName evidence="1">Iron(III) transport system substrate-binding protein</fullName>
    </submittedName>
</protein>
<proteinExistence type="predicted"/>